<feature type="region of interest" description="Disordered" evidence="6">
    <location>
        <begin position="1"/>
        <end position="87"/>
    </location>
</feature>
<protein>
    <recommendedName>
        <fullName evidence="5">Signal peptidase I</fullName>
        <ecNumber evidence="5">3.4.21.89</ecNumber>
    </recommendedName>
</protein>
<dbReference type="Proteomes" id="UP000673375">
    <property type="component" value="Unassembled WGS sequence"/>
</dbReference>
<dbReference type="NCBIfam" id="TIGR02228">
    <property type="entry name" value="sigpep_I_arch"/>
    <property type="match status" value="1"/>
</dbReference>
<comment type="subcellular location">
    <subcellularLocation>
        <location evidence="1">Membrane</location>
    </subcellularLocation>
</comment>
<keyword evidence="9" id="KW-1185">Reference proteome</keyword>
<evidence type="ECO:0000313" key="8">
    <source>
        <dbReference type="EMBL" id="MBP1047943.1"/>
    </source>
</evidence>
<evidence type="ECO:0000256" key="6">
    <source>
        <dbReference type="SAM" id="MobiDB-lite"/>
    </source>
</evidence>
<dbReference type="InterPro" id="IPR019533">
    <property type="entry name" value="Peptidase_S26"/>
</dbReference>
<dbReference type="InterPro" id="IPR036286">
    <property type="entry name" value="LexA/Signal_pep-like_sf"/>
</dbReference>
<proteinExistence type="predicted"/>
<dbReference type="SUPFAM" id="SSF51306">
    <property type="entry name" value="LexA/Signal peptidase"/>
    <property type="match status" value="1"/>
</dbReference>
<feature type="transmembrane region" description="Helical" evidence="7">
    <location>
        <begin position="94"/>
        <end position="117"/>
    </location>
</feature>
<accession>A0ABS4CMX9</accession>
<dbReference type="CDD" id="cd06530">
    <property type="entry name" value="S26_SPase_I"/>
    <property type="match status" value="1"/>
</dbReference>
<evidence type="ECO:0000256" key="2">
    <source>
        <dbReference type="ARBA" id="ARBA00022692"/>
    </source>
</evidence>
<evidence type="ECO:0000256" key="1">
    <source>
        <dbReference type="ARBA" id="ARBA00004370"/>
    </source>
</evidence>
<gene>
    <name evidence="8" type="ORF">I6N96_16760</name>
</gene>
<evidence type="ECO:0000313" key="9">
    <source>
        <dbReference type="Proteomes" id="UP000673375"/>
    </source>
</evidence>
<reference evidence="8 9" key="1">
    <citation type="submission" date="2020-12" db="EMBL/GenBank/DDBJ databases">
        <title>Vagococcus allomyrinae sp. nov. and Enterococcus lavae sp. nov., isolated from the larvae of Allomyrina dichotoma.</title>
        <authorList>
            <person name="Lee S.D."/>
        </authorList>
    </citation>
    <scope>NUCLEOTIDE SEQUENCE [LARGE SCALE GENOMIC DNA]</scope>
    <source>
        <strain evidence="8 9">BWM-S5</strain>
    </source>
</reference>
<sequence>MTIQETQMVKRPKKKNGESKQNPKASNRSNGKKRKKRPSEERTIDSSSENKKKNTLNKSGNKKKKRKTQQKKTLKKADVRKTSKQGKKKKSNKIIAALFDVLFFVFILLMLGGAAVFTISEKNDKSFYGYRFYEVYTNSMRKTQDGQKGNFIAGDMIIVKIENSEKIKVGDIITFVPNQQSPDTYLTHRVIAKEEPEKAEPEVADGKVKTVESYPVFTTQGDANNMADPPVTGDRVIGVVQFAIPKAGKILSLIKNHTIPVIIIVVSFFLLVILLRQYFAPEEEKKETKKRKNTKKRI</sequence>
<comment type="caution">
    <text evidence="8">The sequence shown here is derived from an EMBL/GenBank/DDBJ whole genome shotgun (WGS) entry which is preliminary data.</text>
</comment>
<dbReference type="InterPro" id="IPR001733">
    <property type="entry name" value="Peptidase_S26B"/>
</dbReference>
<keyword evidence="4 7" id="KW-0472">Membrane</keyword>
<feature type="compositionally biased region" description="Polar residues" evidence="6">
    <location>
        <begin position="19"/>
        <end position="29"/>
    </location>
</feature>
<feature type="compositionally biased region" description="Basic residues" evidence="6">
    <location>
        <begin position="60"/>
        <end position="74"/>
    </location>
</feature>
<dbReference type="EC" id="3.4.21.89" evidence="5"/>
<feature type="transmembrane region" description="Helical" evidence="7">
    <location>
        <begin position="259"/>
        <end position="279"/>
    </location>
</feature>
<name>A0ABS4CMX9_9ENTE</name>
<evidence type="ECO:0000256" key="3">
    <source>
        <dbReference type="ARBA" id="ARBA00022989"/>
    </source>
</evidence>
<evidence type="ECO:0000256" key="7">
    <source>
        <dbReference type="SAM" id="Phobius"/>
    </source>
</evidence>
<dbReference type="EMBL" id="JAEDXU010000011">
    <property type="protein sequence ID" value="MBP1047943.1"/>
    <property type="molecule type" value="Genomic_DNA"/>
</dbReference>
<keyword evidence="3 7" id="KW-1133">Transmembrane helix</keyword>
<feature type="compositionally biased region" description="Basic and acidic residues" evidence="6">
    <location>
        <begin position="38"/>
        <end position="52"/>
    </location>
</feature>
<dbReference type="GO" id="GO:0009003">
    <property type="term" value="F:signal peptidase activity"/>
    <property type="evidence" value="ECO:0007669"/>
    <property type="project" value="UniProtKB-EC"/>
</dbReference>
<evidence type="ECO:0000256" key="4">
    <source>
        <dbReference type="ARBA" id="ARBA00023136"/>
    </source>
</evidence>
<evidence type="ECO:0000256" key="5">
    <source>
        <dbReference type="NCBIfam" id="TIGR02228"/>
    </source>
</evidence>
<organism evidence="8 9">
    <name type="scientific">Enterococcus larvae</name>
    <dbReference type="NCBI Taxonomy" id="2794352"/>
    <lineage>
        <taxon>Bacteria</taxon>
        <taxon>Bacillati</taxon>
        <taxon>Bacillota</taxon>
        <taxon>Bacilli</taxon>
        <taxon>Lactobacillales</taxon>
        <taxon>Enterococcaceae</taxon>
        <taxon>Enterococcus</taxon>
    </lineage>
</organism>
<dbReference type="RefSeq" id="WP_209558723.1">
    <property type="nucleotide sequence ID" value="NZ_JAEDXU010000011.1"/>
</dbReference>
<keyword evidence="8" id="KW-0378">Hydrolase</keyword>
<keyword evidence="2 7" id="KW-0812">Transmembrane</keyword>